<dbReference type="Proteomes" id="UP000472372">
    <property type="component" value="Chromosome 2"/>
</dbReference>
<dbReference type="Pfam" id="PF05577">
    <property type="entry name" value="Peptidase_S28"/>
    <property type="match status" value="1"/>
</dbReference>
<evidence type="ECO:0000313" key="6">
    <source>
        <dbReference type="EMBL" id="CAE7013523.1"/>
    </source>
</evidence>
<dbReference type="GO" id="GO:0006508">
    <property type="term" value="P:proteolysis"/>
    <property type="evidence" value="ECO:0007669"/>
    <property type="project" value="UniProtKB-KW"/>
</dbReference>
<keyword evidence="6" id="KW-0121">Carboxypeptidase</keyword>
<accession>A0A6S6VES2</accession>
<comment type="similarity">
    <text evidence="1">Belongs to the peptidase S28 family.</text>
</comment>
<dbReference type="GO" id="GO:0070008">
    <property type="term" value="F:serine-type exopeptidase activity"/>
    <property type="evidence" value="ECO:0007669"/>
    <property type="project" value="InterPro"/>
</dbReference>
<dbReference type="Gene3D" id="3.40.50.1820">
    <property type="entry name" value="alpha/beta hydrolase"/>
    <property type="match status" value="2"/>
</dbReference>
<dbReference type="GO" id="GO:0004180">
    <property type="term" value="F:carboxypeptidase activity"/>
    <property type="evidence" value="ECO:0007669"/>
    <property type="project" value="UniProtKB-KW"/>
</dbReference>
<keyword evidence="4" id="KW-0378">Hydrolase</keyword>
<dbReference type="AlphaFoldDB" id="A0A6S6VES2"/>
<dbReference type="PANTHER" id="PTHR11010">
    <property type="entry name" value="PROTEASE S28 PRO-X CARBOXYPEPTIDASE-RELATED"/>
    <property type="match status" value="1"/>
</dbReference>
<dbReference type="PANTHER" id="PTHR11010:SF23">
    <property type="entry name" value="SERINE PEPTIDASE"/>
    <property type="match status" value="1"/>
</dbReference>
<protein>
    <submittedName>
        <fullName evidence="6">Serine carboxypeptidase</fullName>
    </submittedName>
</protein>
<gene>
    <name evidence="6" type="ORF">PTTW11_02520</name>
</gene>
<evidence type="ECO:0000256" key="4">
    <source>
        <dbReference type="ARBA" id="ARBA00022801"/>
    </source>
</evidence>
<evidence type="ECO:0000256" key="1">
    <source>
        <dbReference type="ARBA" id="ARBA00011079"/>
    </source>
</evidence>
<keyword evidence="5" id="KW-0325">Glycoprotein</keyword>
<dbReference type="SUPFAM" id="SSF53474">
    <property type="entry name" value="alpha/beta-Hydrolases"/>
    <property type="match status" value="1"/>
</dbReference>
<evidence type="ECO:0000256" key="5">
    <source>
        <dbReference type="ARBA" id="ARBA00023180"/>
    </source>
</evidence>
<evidence type="ECO:0000313" key="7">
    <source>
        <dbReference type="Proteomes" id="UP000472372"/>
    </source>
</evidence>
<evidence type="ECO:0000256" key="3">
    <source>
        <dbReference type="ARBA" id="ARBA00022729"/>
    </source>
</evidence>
<organism evidence="6 7">
    <name type="scientific">Pyrenophora teres f. teres</name>
    <dbReference type="NCBI Taxonomy" id="97479"/>
    <lineage>
        <taxon>Eukaryota</taxon>
        <taxon>Fungi</taxon>
        <taxon>Dikarya</taxon>
        <taxon>Ascomycota</taxon>
        <taxon>Pezizomycotina</taxon>
        <taxon>Dothideomycetes</taxon>
        <taxon>Pleosporomycetidae</taxon>
        <taxon>Pleosporales</taxon>
        <taxon>Pleosporineae</taxon>
        <taxon>Pleosporaceae</taxon>
        <taxon>Pyrenophora</taxon>
    </lineage>
</organism>
<dbReference type="GO" id="GO:0008239">
    <property type="term" value="F:dipeptidyl-peptidase activity"/>
    <property type="evidence" value="ECO:0007669"/>
    <property type="project" value="TreeGrafter"/>
</dbReference>
<keyword evidence="2" id="KW-0645">Protease</keyword>
<reference evidence="6" key="1">
    <citation type="submission" date="2021-02" db="EMBL/GenBank/DDBJ databases">
        <authorList>
            <person name="Syme A R."/>
            <person name="Syme A R."/>
            <person name="Moolhuijzen P."/>
        </authorList>
    </citation>
    <scope>NUCLEOTIDE SEQUENCE</scope>
    <source>
        <strain evidence="6">W1-1</strain>
    </source>
</reference>
<dbReference type="InterPro" id="IPR029058">
    <property type="entry name" value="AB_hydrolase_fold"/>
</dbReference>
<proteinExistence type="inferred from homology"/>
<keyword evidence="3" id="KW-0732">Signal</keyword>
<sequence length="574" mass="64395">MKTAIASILVLASAVLAGRPLLHKPGFSLHTGRSIGNPVTGNSPQLGKRQDVTMKSLTGNNSNPGVAYFEQPIDHNNPSLGTFKMKYLWSTEAWKGPGSPIILFPSGEYDADNWKFVWNRYNETLMYQNVAQLAVEIGAAFLILESRYYGESSPFEELNTANLQYLTHDQMIYDWVNFAANVKLPFSHNSTASNVPWVLAGSSLNANLATYIAHKLPGTFWTYYASSAVLQTQNEFWKAHLAFQTYGPKNCTKDVAAVIDHIDQVFSRGINQEKVAIKTIFGLQNLTNDADFLNALGGDPGSWAAQKMNYRTPSWNQDLNDTYKWCDVVEGAFDPITKKYTKATLPGAEGVGMQKALNNWGSWWKDYRLPSYCLKDYGKFYPGLYQENSTYCLESFDPNDPFYTDKSVGNPWGRQYWWQQCNEPIAFTWAGAPKGVPTLSSHLITFDQFLATCNKLFPPGPKGEKVGRRTQDEYNTYYGGWSIRDTKRLLHVNGEKDYFLPGTVAAPQRPGGPLQSTPEVPTWVIPGGLHASDFSYWDDGEFNDDVLRIAGEVRAQLKTWVSEWPGYHGKIPST</sequence>
<dbReference type="EMBL" id="HG992978">
    <property type="protein sequence ID" value="CAE7013523.1"/>
    <property type="molecule type" value="Genomic_DNA"/>
</dbReference>
<evidence type="ECO:0000256" key="2">
    <source>
        <dbReference type="ARBA" id="ARBA00022670"/>
    </source>
</evidence>
<name>A0A6S6VES2_9PLEO</name>
<dbReference type="InterPro" id="IPR008758">
    <property type="entry name" value="Peptidase_S28"/>
</dbReference>